<organism evidence="3 4">
    <name type="scientific">Pseudoroseicyclus aestuarii</name>
    <dbReference type="NCBI Taxonomy" id="1795041"/>
    <lineage>
        <taxon>Bacteria</taxon>
        <taxon>Pseudomonadati</taxon>
        <taxon>Pseudomonadota</taxon>
        <taxon>Alphaproteobacteria</taxon>
        <taxon>Rhodobacterales</taxon>
        <taxon>Paracoccaceae</taxon>
        <taxon>Pseudoroseicyclus</taxon>
    </lineage>
</organism>
<feature type="domain" description="Thiol:disulfide interchange protein DsbD N-terminal" evidence="2">
    <location>
        <begin position="32"/>
        <end position="138"/>
    </location>
</feature>
<reference evidence="3 4" key="1">
    <citation type="submission" date="2018-06" db="EMBL/GenBank/DDBJ databases">
        <title>Genomic Encyclopedia of Type Strains, Phase III (KMG-III): the genomes of soil and plant-associated and newly described type strains.</title>
        <authorList>
            <person name="Whitman W."/>
        </authorList>
    </citation>
    <scope>NUCLEOTIDE SEQUENCE [LARGE SCALE GENOMIC DNA]</scope>
    <source>
        <strain evidence="3 4">CECT 9025</strain>
    </source>
</reference>
<gene>
    <name evidence="3" type="ORF">DFP88_102541</name>
</gene>
<evidence type="ECO:0000259" key="2">
    <source>
        <dbReference type="Pfam" id="PF11412"/>
    </source>
</evidence>
<dbReference type="Pfam" id="PF11412">
    <property type="entry name" value="DsbD_N"/>
    <property type="match status" value="1"/>
</dbReference>
<feature type="signal peptide" evidence="1">
    <location>
        <begin position="1"/>
        <end position="21"/>
    </location>
</feature>
<keyword evidence="1" id="KW-0732">Signal</keyword>
<evidence type="ECO:0000313" key="4">
    <source>
        <dbReference type="Proteomes" id="UP000248311"/>
    </source>
</evidence>
<name>A0A318T8N7_9RHOB</name>
<dbReference type="AlphaFoldDB" id="A0A318T8N7"/>
<sequence length="266" mass="27852">MLNRFITACCATICLACPAAAERAMPLSLAVLPGWQAEDGTRMAALRLTLDPGWHTYWRVPGDVGIPPLLDWQGSENLASVQAAWPVPEVLRENGMISLVYTDQVVIPLALTPERPDQPIRLRGEVDLGVCETICMPVVLDISIDVAAGEGRRDPAILAAMLDRPQTGAEAGARGATCHLSPEGSDYALSAEVTLPALAEEEVVVVEAADPALHALPVPGRRSGERLTAVTALTATQPGVAVDRSALTITVLGGGRAVQIDGCTAG</sequence>
<proteinExistence type="predicted"/>
<dbReference type="EMBL" id="QJTE01000002">
    <property type="protein sequence ID" value="PYE84738.1"/>
    <property type="molecule type" value="Genomic_DNA"/>
</dbReference>
<dbReference type="Proteomes" id="UP000248311">
    <property type="component" value="Unassembled WGS sequence"/>
</dbReference>
<evidence type="ECO:0000256" key="1">
    <source>
        <dbReference type="SAM" id="SignalP"/>
    </source>
</evidence>
<protein>
    <submittedName>
        <fullName evidence="3">Disulfide bond corrector protein DsbC</fullName>
    </submittedName>
</protein>
<dbReference type="InterPro" id="IPR028250">
    <property type="entry name" value="DsbDN"/>
</dbReference>
<feature type="chain" id="PRO_5016433251" evidence="1">
    <location>
        <begin position="22"/>
        <end position="266"/>
    </location>
</feature>
<accession>A0A318T8N7</accession>
<comment type="caution">
    <text evidence="3">The sequence shown here is derived from an EMBL/GenBank/DDBJ whole genome shotgun (WGS) entry which is preliminary data.</text>
</comment>
<keyword evidence="4" id="KW-1185">Reference proteome</keyword>
<evidence type="ECO:0000313" key="3">
    <source>
        <dbReference type="EMBL" id="PYE84738.1"/>
    </source>
</evidence>
<dbReference type="RefSeq" id="WP_181418587.1">
    <property type="nucleotide sequence ID" value="NZ_QJTE01000002.1"/>
</dbReference>